<name>A0ABV7WLM5_9MICO</name>
<gene>
    <name evidence="3" type="ORF">ACFOLH_18305</name>
</gene>
<dbReference type="EMBL" id="JBHRWW010000020">
    <property type="protein sequence ID" value="MFC3690304.1"/>
    <property type="molecule type" value="Genomic_DNA"/>
</dbReference>
<protein>
    <submittedName>
        <fullName evidence="3">Uncharacterized protein</fullName>
    </submittedName>
</protein>
<accession>A0ABV7WLM5</accession>
<evidence type="ECO:0000256" key="1">
    <source>
        <dbReference type="SAM" id="MobiDB-lite"/>
    </source>
</evidence>
<keyword evidence="4" id="KW-1185">Reference proteome</keyword>
<evidence type="ECO:0000313" key="4">
    <source>
        <dbReference type="Proteomes" id="UP001595685"/>
    </source>
</evidence>
<feature type="transmembrane region" description="Helical" evidence="2">
    <location>
        <begin position="64"/>
        <end position="82"/>
    </location>
</feature>
<feature type="transmembrane region" description="Helical" evidence="2">
    <location>
        <begin position="88"/>
        <end position="107"/>
    </location>
</feature>
<dbReference type="RefSeq" id="WP_376984283.1">
    <property type="nucleotide sequence ID" value="NZ_JBHRWW010000020.1"/>
</dbReference>
<feature type="region of interest" description="Disordered" evidence="1">
    <location>
        <begin position="1"/>
        <end position="21"/>
    </location>
</feature>
<dbReference type="Proteomes" id="UP001595685">
    <property type="component" value="Unassembled WGS sequence"/>
</dbReference>
<organism evidence="3 4">
    <name type="scientific">Aquipuribacter hungaricus</name>
    <dbReference type="NCBI Taxonomy" id="545624"/>
    <lineage>
        <taxon>Bacteria</taxon>
        <taxon>Bacillati</taxon>
        <taxon>Actinomycetota</taxon>
        <taxon>Actinomycetes</taxon>
        <taxon>Micrococcales</taxon>
        <taxon>Intrasporangiaceae</taxon>
        <taxon>Aquipuribacter</taxon>
    </lineage>
</organism>
<keyword evidence="2" id="KW-0472">Membrane</keyword>
<evidence type="ECO:0000313" key="3">
    <source>
        <dbReference type="EMBL" id="MFC3690304.1"/>
    </source>
</evidence>
<comment type="caution">
    <text evidence="3">The sequence shown here is derived from an EMBL/GenBank/DDBJ whole genome shotgun (WGS) entry which is preliminary data.</text>
</comment>
<evidence type="ECO:0000256" key="2">
    <source>
        <dbReference type="SAM" id="Phobius"/>
    </source>
</evidence>
<reference evidence="4" key="1">
    <citation type="journal article" date="2019" name="Int. J. Syst. Evol. Microbiol.">
        <title>The Global Catalogue of Microorganisms (GCM) 10K type strain sequencing project: providing services to taxonomists for standard genome sequencing and annotation.</title>
        <authorList>
            <consortium name="The Broad Institute Genomics Platform"/>
            <consortium name="The Broad Institute Genome Sequencing Center for Infectious Disease"/>
            <person name="Wu L."/>
            <person name="Ma J."/>
        </authorList>
    </citation>
    <scope>NUCLEOTIDE SEQUENCE [LARGE SCALE GENOMIC DNA]</scope>
    <source>
        <strain evidence="4">NCAIM B.02333</strain>
    </source>
</reference>
<proteinExistence type="predicted"/>
<sequence>MSRERARRREAREQVAATARERAETRRLAEVRRARARAGRARAVRALGGARPVDPRLRAARARLWSPVLAALVAAHAVVWLLTDDPALRATAVGVTALAAPVVWVLVTDSARGRRSGYRRRP</sequence>
<keyword evidence="2" id="KW-1133">Transmembrane helix</keyword>
<keyword evidence="2" id="KW-0812">Transmembrane</keyword>